<accession>A0ABP4H634</accession>
<evidence type="ECO:0000259" key="1">
    <source>
        <dbReference type="Pfam" id="PF11716"/>
    </source>
</evidence>
<organism evidence="2 3">
    <name type="scientific">Prauserella halophila</name>
    <dbReference type="NCBI Taxonomy" id="185641"/>
    <lineage>
        <taxon>Bacteria</taxon>
        <taxon>Bacillati</taxon>
        <taxon>Actinomycetota</taxon>
        <taxon>Actinomycetes</taxon>
        <taxon>Pseudonocardiales</taxon>
        <taxon>Pseudonocardiaceae</taxon>
        <taxon>Prauserella</taxon>
    </lineage>
</organism>
<comment type="caution">
    <text evidence="2">The sequence shown here is derived from an EMBL/GenBank/DDBJ whole genome shotgun (WGS) entry which is preliminary data.</text>
</comment>
<evidence type="ECO:0000313" key="2">
    <source>
        <dbReference type="EMBL" id="GAA1251654.1"/>
    </source>
</evidence>
<evidence type="ECO:0000313" key="3">
    <source>
        <dbReference type="Proteomes" id="UP001500653"/>
    </source>
</evidence>
<dbReference type="Pfam" id="PF11716">
    <property type="entry name" value="MDMPI_N"/>
    <property type="match status" value="1"/>
</dbReference>
<dbReference type="RefSeq" id="WP_344056578.1">
    <property type="nucleotide sequence ID" value="NZ_BAAALN010000019.1"/>
</dbReference>
<dbReference type="InterPro" id="IPR024344">
    <property type="entry name" value="MDMPI_metal-binding"/>
</dbReference>
<dbReference type="Gene3D" id="1.20.120.450">
    <property type="entry name" value="dinb family like domain"/>
    <property type="match status" value="1"/>
</dbReference>
<sequence>MDTRDRDFLTSAQIALELVENPAVERNRDSDRFLERMTVGMLTCHLGRQLVRAAEILPVPATDPPIDESADHYRRATWLLTDSLDDPANDRTRDESEAAAGFDAMVRRCREAFDQVDDLLRSNRAQATVAIPWQGWSLRRDDFLLTRLVEIVVHADDLARSIDVATPPFPRRRSHRCSTFSQIWPRNVTVRLGWSAR</sequence>
<reference evidence="3" key="1">
    <citation type="journal article" date="2019" name="Int. J. Syst. Evol. Microbiol.">
        <title>The Global Catalogue of Microorganisms (GCM) 10K type strain sequencing project: providing services to taxonomists for standard genome sequencing and annotation.</title>
        <authorList>
            <consortium name="The Broad Institute Genomics Platform"/>
            <consortium name="The Broad Institute Genome Sequencing Center for Infectious Disease"/>
            <person name="Wu L."/>
            <person name="Ma J."/>
        </authorList>
    </citation>
    <scope>NUCLEOTIDE SEQUENCE [LARGE SCALE GENOMIC DNA]</scope>
    <source>
        <strain evidence="3">JCM 13023</strain>
    </source>
</reference>
<dbReference type="EMBL" id="BAAALN010000019">
    <property type="protein sequence ID" value="GAA1251654.1"/>
    <property type="molecule type" value="Genomic_DNA"/>
</dbReference>
<dbReference type="SUPFAM" id="SSF109854">
    <property type="entry name" value="DinB/YfiT-like putative metalloenzymes"/>
    <property type="match status" value="1"/>
</dbReference>
<dbReference type="Proteomes" id="UP001500653">
    <property type="component" value="Unassembled WGS sequence"/>
</dbReference>
<proteinExistence type="predicted"/>
<keyword evidence="3" id="KW-1185">Reference proteome</keyword>
<feature type="domain" description="Mycothiol-dependent maleylpyruvate isomerase metal-binding" evidence="1">
    <location>
        <begin position="38"/>
        <end position="159"/>
    </location>
</feature>
<name>A0ABP4H634_9PSEU</name>
<dbReference type="InterPro" id="IPR034660">
    <property type="entry name" value="DinB/YfiT-like"/>
</dbReference>
<protein>
    <recommendedName>
        <fullName evidence="1">Mycothiol-dependent maleylpyruvate isomerase metal-binding domain-containing protein</fullName>
    </recommendedName>
</protein>
<gene>
    <name evidence="2" type="ORF">GCM10009676_43130</name>
</gene>